<reference evidence="4 5" key="1">
    <citation type="submission" date="2019-07" db="EMBL/GenBank/DDBJ databases">
        <authorList>
            <person name="Brisse S."/>
            <person name="Rodrigues C."/>
            <person name="Thorpe H."/>
        </authorList>
    </citation>
    <scope>NUCLEOTIDE SEQUENCE [LARGE SCALE GENOMIC DNA]</scope>
    <source>
        <strain evidence="3">SB6408</strain>
        <strain evidence="2">SB6411</strain>
    </source>
</reference>
<accession>A0A564GS24</accession>
<dbReference type="EMBL" id="CABGHF010000056">
    <property type="protein sequence ID" value="VUT07296.1"/>
    <property type="molecule type" value="Genomic_DNA"/>
</dbReference>
<dbReference type="EMBL" id="CABGGS010000001">
    <property type="protein sequence ID" value="VUS23836.1"/>
    <property type="molecule type" value="Genomic_DNA"/>
</dbReference>
<evidence type="ECO:0000313" key="2">
    <source>
        <dbReference type="EMBL" id="VUS23836.1"/>
    </source>
</evidence>
<evidence type="ECO:0000313" key="5">
    <source>
        <dbReference type="Proteomes" id="UP000318370"/>
    </source>
</evidence>
<sequence>MFLEHNMDFNNLETMQMSPDGKDLSHIASEITSGRKMNENREGYSVTASQVVSPEAALDAPVRATGPQTVANP</sequence>
<keyword evidence="4" id="KW-1185">Reference proteome</keyword>
<feature type="compositionally biased region" description="Polar residues" evidence="1">
    <location>
        <begin position="8"/>
        <end position="17"/>
    </location>
</feature>
<name>A0A564GS24_9ENTR</name>
<proteinExistence type="predicted"/>
<feature type="region of interest" description="Disordered" evidence="1">
    <location>
        <begin position="1"/>
        <end position="22"/>
    </location>
</feature>
<dbReference type="AlphaFoldDB" id="A0A564GS24"/>
<evidence type="ECO:0000256" key="1">
    <source>
        <dbReference type="SAM" id="MobiDB-lite"/>
    </source>
</evidence>
<organism evidence="3 5">
    <name type="scientific">Klebsiella spallanzanii</name>
    <dbReference type="NCBI Taxonomy" id="2587528"/>
    <lineage>
        <taxon>Bacteria</taxon>
        <taxon>Pseudomonadati</taxon>
        <taxon>Pseudomonadota</taxon>
        <taxon>Gammaproteobacteria</taxon>
        <taxon>Enterobacterales</taxon>
        <taxon>Enterobacteriaceae</taxon>
        <taxon>Klebsiella/Raoultella group</taxon>
        <taxon>Klebsiella</taxon>
    </lineage>
</organism>
<gene>
    <name evidence="3" type="ORF">SB6408_02481</name>
    <name evidence="2" type="ORF">SB6411_00556</name>
</gene>
<protein>
    <submittedName>
        <fullName evidence="3">Uncharacterized protein</fullName>
    </submittedName>
</protein>
<evidence type="ECO:0000313" key="3">
    <source>
        <dbReference type="EMBL" id="VUT07296.1"/>
    </source>
</evidence>
<dbReference type="Proteomes" id="UP000317652">
    <property type="component" value="Unassembled WGS sequence"/>
</dbReference>
<evidence type="ECO:0000313" key="4">
    <source>
        <dbReference type="Proteomes" id="UP000317652"/>
    </source>
</evidence>
<dbReference type="Proteomes" id="UP000318370">
    <property type="component" value="Unassembled WGS sequence"/>
</dbReference>